<keyword evidence="1" id="KW-0472">Membrane</keyword>
<sequence>MKNFNKVLTLLALFLLIFPILTFAAEFRVGQQSSFSSEEKTNENLYMAGGTIISAGSVDKDLLVAGGTVLVSGPVLGDLFVVGGNITVLSQVSGDIRIGGGNIIVNGNILGDAVIGGGQIILSSKSISGDVAIAGGTIQMNSEVKGNVKIGGGEIYINAPVVGNVDIKAQKLTLGPKADIKGNLKYEAENPVIIEEGGKVQGETIFTELKGHNGENKNVTGSILGFFTFLLVAKFFMLLATALIIGLIFHKYSDELIEKATTNPLKELGRGIVTIIVLPVLSVILLITIIGIPFGILGLLSFIMLLIFTAMITPIFLGALVYKWISRGSSYVVNWKTMLLGVVVYFILSLIPFIGWIAICVSTMITIGAALNIKWEIVKEWR</sequence>
<dbReference type="InterPro" id="IPR058486">
    <property type="entry name" value="DUF8173"/>
</dbReference>
<organism evidence="3 4">
    <name type="scientific">Candidatus Nomurabacteria bacterium CG10_big_fil_rev_8_21_14_0_10_03_31_7</name>
    <dbReference type="NCBI Taxonomy" id="1974730"/>
    <lineage>
        <taxon>Bacteria</taxon>
        <taxon>Candidatus Nomuraibacteriota</taxon>
    </lineage>
</organism>
<dbReference type="InterPro" id="IPR011004">
    <property type="entry name" value="Trimer_LpxA-like_sf"/>
</dbReference>
<dbReference type="Pfam" id="PF26514">
    <property type="entry name" value="DUF8173"/>
    <property type="match status" value="1"/>
</dbReference>
<keyword evidence="1" id="KW-0812">Transmembrane</keyword>
<accession>A0A2J0JH79</accession>
<dbReference type="Proteomes" id="UP000228613">
    <property type="component" value="Unassembled WGS sequence"/>
</dbReference>
<dbReference type="SUPFAM" id="SSF51161">
    <property type="entry name" value="Trimeric LpxA-like enzymes"/>
    <property type="match status" value="1"/>
</dbReference>
<evidence type="ECO:0000313" key="3">
    <source>
        <dbReference type="EMBL" id="PIR68688.1"/>
    </source>
</evidence>
<feature type="transmembrane region" description="Helical" evidence="1">
    <location>
        <begin position="302"/>
        <end position="322"/>
    </location>
</feature>
<evidence type="ECO:0000313" key="4">
    <source>
        <dbReference type="Proteomes" id="UP000228613"/>
    </source>
</evidence>
<keyword evidence="1" id="KW-1133">Transmembrane helix</keyword>
<dbReference type="EMBL" id="PFCP01000064">
    <property type="protein sequence ID" value="PIR68688.1"/>
    <property type="molecule type" value="Genomic_DNA"/>
</dbReference>
<name>A0A2J0JH79_9BACT</name>
<evidence type="ECO:0000259" key="2">
    <source>
        <dbReference type="Pfam" id="PF26514"/>
    </source>
</evidence>
<proteinExistence type="predicted"/>
<gene>
    <name evidence="3" type="ORF">COU48_02740</name>
</gene>
<reference evidence="4" key="1">
    <citation type="submission" date="2017-09" db="EMBL/GenBank/DDBJ databases">
        <title>Depth-based differentiation of microbial function through sediment-hosted aquifers and enrichment of novel symbionts in the deep terrestrial subsurface.</title>
        <authorList>
            <person name="Probst A.J."/>
            <person name="Ladd B."/>
            <person name="Jarett J.K."/>
            <person name="Geller-Mcgrath D.E."/>
            <person name="Sieber C.M.K."/>
            <person name="Emerson J.B."/>
            <person name="Anantharaman K."/>
            <person name="Thomas B.C."/>
            <person name="Malmstrom R."/>
            <person name="Stieglmeier M."/>
            <person name="Klingl A."/>
            <person name="Woyke T."/>
            <person name="Ryan C.M."/>
            <person name="Banfield J.F."/>
        </authorList>
    </citation>
    <scope>NUCLEOTIDE SEQUENCE [LARGE SCALE GENOMIC DNA]</scope>
</reference>
<dbReference type="AlphaFoldDB" id="A0A2J0JH79"/>
<feature type="transmembrane region" description="Helical" evidence="1">
    <location>
        <begin position="223"/>
        <end position="250"/>
    </location>
</feature>
<comment type="caution">
    <text evidence="3">The sequence shown here is derived from an EMBL/GenBank/DDBJ whole genome shotgun (WGS) entry which is preliminary data.</text>
</comment>
<protein>
    <recommendedName>
        <fullName evidence="2">DUF8173 domain-containing protein</fullName>
    </recommendedName>
</protein>
<feature type="transmembrane region" description="Helical" evidence="1">
    <location>
        <begin position="271"/>
        <end position="296"/>
    </location>
</feature>
<feature type="domain" description="DUF8173" evidence="2">
    <location>
        <begin position="230"/>
        <end position="375"/>
    </location>
</feature>
<evidence type="ECO:0000256" key="1">
    <source>
        <dbReference type="SAM" id="Phobius"/>
    </source>
</evidence>